<feature type="domain" description="Protein FAM184A/B N-terminal" evidence="4">
    <location>
        <begin position="27"/>
        <end position="223"/>
    </location>
</feature>
<feature type="compositionally biased region" description="Basic and acidic residues" evidence="3">
    <location>
        <begin position="602"/>
        <end position="611"/>
    </location>
</feature>
<feature type="region of interest" description="Disordered" evidence="3">
    <location>
        <begin position="325"/>
        <end position="344"/>
    </location>
</feature>
<organism evidence="5 6">
    <name type="scientific">Chloropicon primus</name>
    <dbReference type="NCBI Taxonomy" id="1764295"/>
    <lineage>
        <taxon>Eukaryota</taxon>
        <taxon>Viridiplantae</taxon>
        <taxon>Chlorophyta</taxon>
        <taxon>Chloropicophyceae</taxon>
        <taxon>Chloropicales</taxon>
        <taxon>Chloropicaceae</taxon>
        <taxon>Chloropicon</taxon>
    </lineage>
</organism>
<evidence type="ECO:0000313" key="6">
    <source>
        <dbReference type="Proteomes" id="UP000316726"/>
    </source>
</evidence>
<name>A0A5B8MNY3_9CHLO</name>
<dbReference type="Proteomes" id="UP000316726">
    <property type="component" value="Chromosome 5"/>
</dbReference>
<reference evidence="5 6" key="1">
    <citation type="submission" date="2018-07" db="EMBL/GenBank/DDBJ databases">
        <title>The complete nuclear genome of the prasinophyte Chloropicon primus (CCMP1205).</title>
        <authorList>
            <person name="Pombert J.-F."/>
            <person name="Otis C."/>
            <person name="Turmel M."/>
            <person name="Lemieux C."/>
        </authorList>
    </citation>
    <scope>NUCLEOTIDE SEQUENCE [LARGE SCALE GENOMIC DNA]</scope>
    <source>
        <strain evidence="5 6">CCMP1205</strain>
    </source>
</reference>
<feature type="coiled-coil region" evidence="2">
    <location>
        <begin position="28"/>
        <end position="234"/>
    </location>
</feature>
<accession>A0A5B8MNY3</accession>
<feature type="region of interest" description="Disordered" evidence="3">
    <location>
        <begin position="925"/>
        <end position="946"/>
    </location>
</feature>
<dbReference type="EMBL" id="CP031038">
    <property type="protein sequence ID" value="QDZ21030.1"/>
    <property type="molecule type" value="Genomic_DNA"/>
</dbReference>
<keyword evidence="1 2" id="KW-0175">Coiled coil</keyword>
<protein>
    <recommendedName>
        <fullName evidence="4">Protein FAM184A/B N-terminal domain-containing protein</fullName>
    </recommendedName>
</protein>
<feature type="compositionally biased region" description="Polar residues" evidence="3">
    <location>
        <begin position="297"/>
        <end position="309"/>
    </location>
</feature>
<feature type="region of interest" description="Disordered" evidence="3">
    <location>
        <begin position="279"/>
        <end position="311"/>
    </location>
</feature>
<feature type="region of interest" description="Disordered" evidence="3">
    <location>
        <begin position="706"/>
        <end position="728"/>
    </location>
</feature>
<gene>
    <name evidence="5" type="ORF">A3770_05p35480</name>
</gene>
<evidence type="ECO:0000256" key="2">
    <source>
        <dbReference type="SAM" id="Coils"/>
    </source>
</evidence>
<feature type="compositionally biased region" description="Polar residues" evidence="3">
    <location>
        <begin position="587"/>
        <end position="600"/>
    </location>
</feature>
<proteinExistence type="predicted"/>
<feature type="region of interest" description="Disordered" evidence="3">
    <location>
        <begin position="487"/>
        <end position="512"/>
    </location>
</feature>
<dbReference type="InterPro" id="IPR039478">
    <property type="entry name" value="FAM184A/B_N"/>
</dbReference>
<feature type="coiled-coil region" evidence="2">
    <location>
        <begin position="823"/>
        <end position="851"/>
    </location>
</feature>
<feature type="compositionally biased region" description="Basic and acidic residues" evidence="3">
    <location>
        <begin position="279"/>
        <end position="296"/>
    </location>
</feature>
<feature type="region of interest" description="Disordered" evidence="3">
    <location>
        <begin position="896"/>
        <end position="915"/>
    </location>
</feature>
<feature type="region of interest" description="Disordered" evidence="3">
    <location>
        <begin position="587"/>
        <end position="624"/>
    </location>
</feature>
<feature type="compositionally biased region" description="Basic and acidic residues" evidence="3">
    <location>
        <begin position="325"/>
        <end position="334"/>
    </location>
</feature>
<dbReference type="PANTHER" id="PTHR18870">
    <property type="entry name" value="PROTEIN TAG-278-RELATED"/>
    <property type="match status" value="1"/>
</dbReference>
<evidence type="ECO:0000256" key="1">
    <source>
        <dbReference type="ARBA" id="ARBA00023054"/>
    </source>
</evidence>
<sequence length="1121" mass="128574">MTTSTDLDRMEGIQHRMGKKIAQLTKVIYHLNNKNEDHEYDLQDVENQYENEIQTILQDTASKLNRFQAELRTKNDNQRVAQATRKLEEDHGRQVKAYENEIQRLREKSMTVKKQFEHQVSGLMNELQHVKGEFTARLLEFKAIVAKVEENSVSDAKEKVLTLEHALKKAQEELESARQAGNNKYSEMLAERTTKEEELMAKIKAMGEQIQNSEADLRRRLESAQADKDEAVESERCKLADATIQFTTEKKELEAEWKGKVESLIDQLEVEKGKLRKEVERTDDALSRLETSRQELQDTQASTSETIGNLEQKIGGLTKEMEELRQKAESEKAMLQESMNSDVGQVTKRLDASLLARDQLMKDLEEAKAQLKQTQDDLKVTRECQQSLQENMDKLDSDLAAKAKEVSSLEARVKQSEKDVETVKAGRDKFKKESDAKSSEIARLKERISSADKAAGDKTSAAKETARKEMAKRLEATHEDYRKKLEEKERSFKQQLEQARKDAAAKLSKSEDSMRAQMAELRKKLEIDLGNAKKGFEIECSQISESRQKVENELKQEISDLMERLGEQDKLKQEELGTFAQAQKSLQQELADSKQKNAQLQEKLKGAHGSESRLNQKLKDLETSEKEAQTLYSKSLKTQKDLQKSIDGLKEEMSANSEKAKQRLAKELSNLDKEWSKKAETKCKEAMEETIALHAKEVKHLEEKHLAEKEEELSAAREEAQKRMSSLEGDLSTEIARLENDLLDEKALHQKNVKEEREGGESMRREMEMAHKDEVENLHAKFGFEKENMNTEFDAKLKSALDDAMEARMRSEIDLSNVHQGEVEKLKESAAQAAREHRATLEETVNGWEQKLSDHTASLNEKHANEMSDLQKSLSDDFFSQIQASDKKHQLTVKKLEKEAQESSDQISSQGKEIQKLTTSLSSLKDEFEKSQRENSDLERRRVEESQHAAMAMSDLKHSHEDALKRADAAHRTTLQDLTTNHGEEIIAIKMEQEKRILEHEAVFADLTNRYDELDARFQARESREEDLALISELRTEMVRKDEVLEDTIQKMRELKVELLNREESYNKNFANGGSAPTKQTSGQDAILSWMLKSKKEARINSARRKTGQQPMQVARRQSMF</sequence>
<dbReference type="Pfam" id="PF15665">
    <property type="entry name" value="FAM184"/>
    <property type="match status" value="1"/>
</dbReference>
<dbReference type="AlphaFoldDB" id="A0A5B8MNY3"/>
<feature type="region of interest" description="Disordered" evidence="3">
    <location>
        <begin position="1100"/>
        <end position="1121"/>
    </location>
</feature>
<evidence type="ECO:0000313" key="5">
    <source>
        <dbReference type="EMBL" id="QDZ21030.1"/>
    </source>
</evidence>
<evidence type="ECO:0000256" key="3">
    <source>
        <dbReference type="SAM" id="MobiDB-lite"/>
    </source>
</evidence>
<keyword evidence="6" id="KW-1185">Reference proteome</keyword>
<feature type="compositionally biased region" description="Polar residues" evidence="3">
    <location>
        <begin position="903"/>
        <end position="915"/>
    </location>
</feature>
<dbReference type="OrthoDB" id="551249at2759"/>
<feature type="region of interest" description="Disordered" evidence="3">
    <location>
        <begin position="407"/>
        <end position="470"/>
    </location>
</feature>
<evidence type="ECO:0000259" key="4">
    <source>
        <dbReference type="Pfam" id="PF15665"/>
    </source>
</evidence>
<dbReference type="PANTHER" id="PTHR18870:SF9">
    <property type="entry name" value="PROTEIN TAG-278-RELATED"/>
    <property type="match status" value="1"/>
</dbReference>
<dbReference type="STRING" id="1764295.A0A5B8MNY3"/>
<feature type="compositionally biased region" description="Basic and acidic residues" evidence="3">
    <location>
        <begin position="706"/>
        <end position="722"/>
    </location>
</feature>